<accession>A0A0N5BXL0</accession>
<proteinExistence type="predicted"/>
<protein>
    <submittedName>
        <fullName evidence="3">TLDc domain-containing protein</fullName>
    </submittedName>
</protein>
<dbReference type="Proteomes" id="UP000046392">
    <property type="component" value="Unplaced"/>
</dbReference>
<dbReference type="InterPro" id="IPR006571">
    <property type="entry name" value="TLDc_dom"/>
</dbReference>
<evidence type="ECO:0000259" key="1">
    <source>
        <dbReference type="SMART" id="SM00584"/>
    </source>
</evidence>
<dbReference type="AlphaFoldDB" id="A0A0N5BXL0"/>
<evidence type="ECO:0000313" key="2">
    <source>
        <dbReference type="Proteomes" id="UP000046392"/>
    </source>
</evidence>
<name>A0A0N5BXL0_STREA</name>
<dbReference type="Pfam" id="PF07534">
    <property type="entry name" value="TLD"/>
    <property type="match status" value="1"/>
</dbReference>
<evidence type="ECO:0000313" key="3">
    <source>
        <dbReference type="WBParaSite" id="SPAL_0001053400.1"/>
    </source>
</evidence>
<feature type="domain" description="TLDc" evidence="1">
    <location>
        <begin position="182"/>
        <end position="333"/>
    </location>
</feature>
<dbReference type="WBParaSite" id="SPAL_0001053400.1">
    <property type="protein sequence ID" value="SPAL_0001053400.1"/>
    <property type="gene ID" value="SPAL_0001053400"/>
</dbReference>
<sequence>MGQTNSTRKNSYAVQNSQLTNFDFGFDVVHSDYDSYYGKIISIYSALDRATFENIFGEYFGKPLWDFYTTRSEMVEISKELFIRKTRLLFSSNYSIFLQIFPNIDELLKACFIGANIETSEDDIEIIKNIKEQMLLTKPGKDGKSGILIWIQRNCPRIFVPLQVKLINGIIGKKMVKHDFSSNLLTPLQMFLVKSSLNPITYLNVQGTNIFKENFINNWKPLYSSIKHGISVKRFENYVFDFKKPTISIFKLTNDQLCVLALDTEWEHNTTNYGSSFTTFISIKPSFYRIVQSNSLYSNFSIKTARKGIIYGDILSINEDFSNVAAIEAWGVEDESDIINREKEYDKQGSLENQ</sequence>
<dbReference type="SMART" id="SM00584">
    <property type="entry name" value="TLDc"/>
    <property type="match status" value="1"/>
</dbReference>
<reference evidence="3" key="1">
    <citation type="submission" date="2017-02" db="UniProtKB">
        <authorList>
            <consortium name="WormBaseParasite"/>
        </authorList>
    </citation>
    <scope>IDENTIFICATION</scope>
</reference>
<keyword evidence="2" id="KW-1185">Reference proteome</keyword>
<organism evidence="2 3">
    <name type="scientific">Strongyloides papillosus</name>
    <name type="common">Intestinal threadworm</name>
    <dbReference type="NCBI Taxonomy" id="174720"/>
    <lineage>
        <taxon>Eukaryota</taxon>
        <taxon>Metazoa</taxon>
        <taxon>Ecdysozoa</taxon>
        <taxon>Nematoda</taxon>
        <taxon>Chromadorea</taxon>
        <taxon>Rhabditida</taxon>
        <taxon>Tylenchina</taxon>
        <taxon>Panagrolaimomorpha</taxon>
        <taxon>Strongyloidoidea</taxon>
        <taxon>Strongyloididae</taxon>
        <taxon>Strongyloides</taxon>
    </lineage>
</organism>